<protein>
    <submittedName>
        <fullName evidence="1">Uncharacterized protein</fullName>
    </submittedName>
</protein>
<accession>A0A2P2Q688</accession>
<sequence>MMVNLLSSQSNTGHFFKFSAISLSWICFRVSLFPLSIPLADIKFSSSSPYKLCKNKFF</sequence>
<proteinExistence type="predicted"/>
<name>A0A2P2Q688_RHIMU</name>
<reference evidence="1" key="1">
    <citation type="submission" date="2018-02" db="EMBL/GenBank/DDBJ databases">
        <title>Rhizophora mucronata_Transcriptome.</title>
        <authorList>
            <person name="Meera S.P."/>
            <person name="Sreeshan A."/>
            <person name="Augustine A."/>
        </authorList>
    </citation>
    <scope>NUCLEOTIDE SEQUENCE</scope>
    <source>
        <tissue evidence="1">Leaf</tissue>
    </source>
</reference>
<dbReference type="EMBL" id="GGEC01082013">
    <property type="protein sequence ID" value="MBX62497.1"/>
    <property type="molecule type" value="Transcribed_RNA"/>
</dbReference>
<organism evidence="1">
    <name type="scientific">Rhizophora mucronata</name>
    <name type="common">Asiatic mangrove</name>
    <dbReference type="NCBI Taxonomy" id="61149"/>
    <lineage>
        <taxon>Eukaryota</taxon>
        <taxon>Viridiplantae</taxon>
        <taxon>Streptophyta</taxon>
        <taxon>Embryophyta</taxon>
        <taxon>Tracheophyta</taxon>
        <taxon>Spermatophyta</taxon>
        <taxon>Magnoliopsida</taxon>
        <taxon>eudicotyledons</taxon>
        <taxon>Gunneridae</taxon>
        <taxon>Pentapetalae</taxon>
        <taxon>rosids</taxon>
        <taxon>fabids</taxon>
        <taxon>Malpighiales</taxon>
        <taxon>Rhizophoraceae</taxon>
        <taxon>Rhizophora</taxon>
    </lineage>
</organism>
<evidence type="ECO:0000313" key="1">
    <source>
        <dbReference type="EMBL" id="MBX62497.1"/>
    </source>
</evidence>
<dbReference type="AlphaFoldDB" id="A0A2P2Q688"/>